<dbReference type="SUPFAM" id="SSF51366">
    <property type="entry name" value="Ribulose-phoshate binding barrel"/>
    <property type="match status" value="1"/>
</dbReference>
<sequence>MVNNFRKNISNPKGFIAIIAEIKLASPSTGRLGDVLDVEKKIKAYEKGGADCISVVVESRRFGGSYELLREVKSYSNLPILCKDFVTDESFIYKAKDYGADAILLIARIVSLDKLVKLVKLGRELGIEPVVEVFDKDDLEKAILTRTNFVAVNARDLDTFKINVDQACKLLRKTPRKFLRLGFSGVVSRKEVVQYKNAGVLGVLVGTILMKGEDPELIIKELKDI</sequence>
<evidence type="ECO:0000256" key="3">
    <source>
        <dbReference type="ARBA" id="ARBA00012362"/>
    </source>
</evidence>
<reference evidence="10 11" key="1">
    <citation type="journal article" date="2016" name="Nat. Commun.">
        <title>Thousands of microbial genomes shed light on interconnected biogeochemical processes in an aquifer system.</title>
        <authorList>
            <person name="Anantharaman K."/>
            <person name="Brown C.T."/>
            <person name="Hug L.A."/>
            <person name="Sharon I."/>
            <person name="Castelle C.J."/>
            <person name="Probst A.J."/>
            <person name="Thomas B.C."/>
            <person name="Singh A."/>
            <person name="Wilkins M.J."/>
            <person name="Karaoz U."/>
            <person name="Brodie E.L."/>
            <person name="Williams K.H."/>
            <person name="Hubbard S.S."/>
            <person name="Banfield J.F."/>
        </authorList>
    </citation>
    <scope>NUCLEOTIDE SEQUENCE [LARGE SCALE GENOMIC DNA]</scope>
</reference>
<dbReference type="GO" id="GO:0004640">
    <property type="term" value="F:phosphoribosylanthranilate isomerase activity"/>
    <property type="evidence" value="ECO:0007669"/>
    <property type="project" value="TreeGrafter"/>
</dbReference>
<dbReference type="InterPro" id="IPR011060">
    <property type="entry name" value="RibuloseP-bd_barrel"/>
</dbReference>
<dbReference type="Pfam" id="PF00218">
    <property type="entry name" value="IGPS"/>
    <property type="match status" value="1"/>
</dbReference>
<comment type="catalytic activity">
    <reaction evidence="1">
        <text>1-(2-carboxyphenylamino)-1-deoxy-D-ribulose 5-phosphate + H(+) = (1S,2R)-1-C-(indol-3-yl)glycerol 3-phosphate + CO2 + H2O</text>
        <dbReference type="Rhea" id="RHEA:23476"/>
        <dbReference type="ChEBI" id="CHEBI:15377"/>
        <dbReference type="ChEBI" id="CHEBI:15378"/>
        <dbReference type="ChEBI" id="CHEBI:16526"/>
        <dbReference type="ChEBI" id="CHEBI:58613"/>
        <dbReference type="ChEBI" id="CHEBI:58866"/>
        <dbReference type="EC" id="4.1.1.48"/>
    </reaction>
</comment>
<keyword evidence="4" id="KW-0028">Amino-acid biosynthesis</keyword>
<organism evidence="10 11">
    <name type="scientific">Candidatus Gottesmanbacteria bacterium RIFCSPHIGHO2_01_FULL_39_10</name>
    <dbReference type="NCBI Taxonomy" id="1798375"/>
    <lineage>
        <taxon>Bacteria</taxon>
        <taxon>Candidatus Gottesmaniibacteriota</taxon>
    </lineage>
</organism>
<comment type="pathway">
    <text evidence="2">Amino-acid biosynthesis; L-tryptophan biosynthesis; L-tryptophan from chorismate: step 4/5.</text>
</comment>
<evidence type="ECO:0000313" key="11">
    <source>
        <dbReference type="Proteomes" id="UP000177383"/>
    </source>
</evidence>
<dbReference type="EMBL" id="MFJE01000055">
    <property type="protein sequence ID" value="OGG13388.1"/>
    <property type="molecule type" value="Genomic_DNA"/>
</dbReference>
<dbReference type="Gene3D" id="3.20.20.70">
    <property type="entry name" value="Aldolase class I"/>
    <property type="match status" value="1"/>
</dbReference>
<evidence type="ECO:0000259" key="9">
    <source>
        <dbReference type="Pfam" id="PF00218"/>
    </source>
</evidence>
<dbReference type="InterPro" id="IPR045186">
    <property type="entry name" value="Indole-3-glycerol_P_synth"/>
</dbReference>
<dbReference type="PANTHER" id="PTHR22854">
    <property type="entry name" value="TRYPTOPHAN BIOSYNTHESIS PROTEIN"/>
    <property type="match status" value="1"/>
</dbReference>
<gene>
    <name evidence="10" type="ORF">A2773_06120</name>
</gene>
<dbReference type="EC" id="4.1.1.48" evidence="3"/>
<evidence type="ECO:0000313" key="10">
    <source>
        <dbReference type="EMBL" id="OGG13388.1"/>
    </source>
</evidence>
<accession>A0A1F5ZLR3</accession>
<name>A0A1F5ZLR3_9BACT</name>
<evidence type="ECO:0000256" key="2">
    <source>
        <dbReference type="ARBA" id="ARBA00004696"/>
    </source>
</evidence>
<keyword evidence="5" id="KW-0210">Decarboxylase</keyword>
<evidence type="ECO:0000256" key="4">
    <source>
        <dbReference type="ARBA" id="ARBA00022605"/>
    </source>
</evidence>
<keyword evidence="8" id="KW-0456">Lyase</keyword>
<keyword evidence="7" id="KW-0057">Aromatic amino acid biosynthesis</keyword>
<protein>
    <recommendedName>
        <fullName evidence="3">indole-3-glycerol-phosphate synthase</fullName>
        <ecNumber evidence="3">4.1.1.48</ecNumber>
    </recommendedName>
</protein>
<dbReference type="PANTHER" id="PTHR22854:SF2">
    <property type="entry name" value="INDOLE-3-GLYCEROL-PHOSPHATE SYNTHASE"/>
    <property type="match status" value="1"/>
</dbReference>
<comment type="caution">
    <text evidence="10">The sequence shown here is derived from an EMBL/GenBank/DDBJ whole genome shotgun (WGS) entry which is preliminary data.</text>
</comment>
<proteinExistence type="predicted"/>
<evidence type="ECO:0000256" key="6">
    <source>
        <dbReference type="ARBA" id="ARBA00022822"/>
    </source>
</evidence>
<dbReference type="Proteomes" id="UP000177383">
    <property type="component" value="Unassembled WGS sequence"/>
</dbReference>
<dbReference type="UniPathway" id="UPA00035">
    <property type="reaction ID" value="UER00043"/>
</dbReference>
<keyword evidence="6" id="KW-0822">Tryptophan biosynthesis</keyword>
<dbReference type="InterPro" id="IPR013798">
    <property type="entry name" value="Indole-3-glycerol_P_synth_dom"/>
</dbReference>
<evidence type="ECO:0000256" key="8">
    <source>
        <dbReference type="ARBA" id="ARBA00023239"/>
    </source>
</evidence>
<dbReference type="CDD" id="cd00331">
    <property type="entry name" value="IGPS"/>
    <property type="match status" value="1"/>
</dbReference>
<evidence type="ECO:0000256" key="1">
    <source>
        <dbReference type="ARBA" id="ARBA00001633"/>
    </source>
</evidence>
<dbReference type="AlphaFoldDB" id="A0A1F5ZLR3"/>
<dbReference type="STRING" id="1798375.A2773_06120"/>
<dbReference type="InterPro" id="IPR013785">
    <property type="entry name" value="Aldolase_TIM"/>
</dbReference>
<evidence type="ECO:0000256" key="7">
    <source>
        <dbReference type="ARBA" id="ARBA00023141"/>
    </source>
</evidence>
<evidence type="ECO:0000256" key="5">
    <source>
        <dbReference type="ARBA" id="ARBA00022793"/>
    </source>
</evidence>
<dbReference type="GO" id="GO:0000162">
    <property type="term" value="P:L-tryptophan biosynthetic process"/>
    <property type="evidence" value="ECO:0007669"/>
    <property type="project" value="UniProtKB-UniPathway"/>
</dbReference>
<dbReference type="GO" id="GO:0004425">
    <property type="term" value="F:indole-3-glycerol-phosphate synthase activity"/>
    <property type="evidence" value="ECO:0007669"/>
    <property type="project" value="UniProtKB-EC"/>
</dbReference>
<feature type="domain" description="Indole-3-glycerol phosphate synthase" evidence="9">
    <location>
        <begin position="4"/>
        <end position="222"/>
    </location>
</feature>